<feature type="region of interest" description="Disordered" evidence="1">
    <location>
        <begin position="1"/>
        <end position="62"/>
    </location>
</feature>
<reference evidence="2 3" key="1">
    <citation type="submission" date="2019-12" db="EMBL/GenBank/DDBJ databases">
        <authorList>
            <person name="Alioto T."/>
            <person name="Alioto T."/>
            <person name="Gomez Garrido J."/>
        </authorList>
    </citation>
    <scope>NUCLEOTIDE SEQUENCE [LARGE SCALE GENOMIC DNA]</scope>
</reference>
<name>A0A8S0QIZ3_OLEEU</name>
<sequence>MDWPYFEAHAPTFEYPEESRGRELDQVVATQGYSPSSFQDVELATTTQSPPLTSGQNPNPVTARHVPEETLSSSSGAIEQNATCEGHRYLQQRSWEQLKVPDLHPSMSMGDLENHIGSSILEQVTTGFVPSDKTPEFWHVMENIKQDLLSDTQSTTFLAEKSLLKKVNSLSSLLQDPPTSSSEKVKK</sequence>
<evidence type="ECO:0000313" key="3">
    <source>
        <dbReference type="Proteomes" id="UP000594638"/>
    </source>
</evidence>
<dbReference type="Gramene" id="OE9A033223T1">
    <property type="protein sequence ID" value="OE9A033223C1"/>
    <property type="gene ID" value="OE9A033223"/>
</dbReference>
<organism evidence="2 3">
    <name type="scientific">Olea europaea subsp. europaea</name>
    <dbReference type="NCBI Taxonomy" id="158383"/>
    <lineage>
        <taxon>Eukaryota</taxon>
        <taxon>Viridiplantae</taxon>
        <taxon>Streptophyta</taxon>
        <taxon>Embryophyta</taxon>
        <taxon>Tracheophyta</taxon>
        <taxon>Spermatophyta</taxon>
        <taxon>Magnoliopsida</taxon>
        <taxon>eudicotyledons</taxon>
        <taxon>Gunneridae</taxon>
        <taxon>Pentapetalae</taxon>
        <taxon>asterids</taxon>
        <taxon>lamiids</taxon>
        <taxon>Lamiales</taxon>
        <taxon>Oleaceae</taxon>
        <taxon>Oleeae</taxon>
        <taxon>Olea</taxon>
    </lineage>
</organism>
<keyword evidence="3" id="KW-1185">Reference proteome</keyword>
<dbReference type="PANTHER" id="PTHR33494">
    <property type="entry name" value="OS02G0793800 PROTEIN"/>
    <property type="match status" value="1"/>
</dbReference>
<protein>
    <submittedName>
        <fullName evidence="2">Uncharacterized protein</fullName>
    </submittedName>
</protein>
<accession>A0A8S0QIZ3</accession>
<dbReference type="PANTHER" id="PTHR33494:SF27">
    <property type="entry name" value="ATP-DEPENDENT DNA HELICASE"/>
    <property type="match status" value="1"/>
</dbReference>
<gene>
    <name evidence="2" type="ORF">OLEA9_A033223</name>
</gene>
<feature type="compositionally biased region" description="Polar residues" evidence="1">
    <location>
        <begin position="28"/>
        <end position="60"/>
    </location>
</feature>
<dbReference type="EMBL" id="CACTIH010001881">
    <property type="protein sequence ID" value="CAA2967350.1"/>
    <property type="molecule type" value="Genomic_DNA"/>
</dbReference>
<proteinExistence type="predicted"/>
<evidence type="ECO:0000256" key="1">
    <source>
        <dbReference type="SAM" id="MobiDB-lite"/>
    </source>
</evidence>
<dbReference type="AlphaFoldDB" id="A0A8S0QIZ3"/>
<dbReference type="Proteomes" id="UP000594638">
    <property type="component" value="Unassembled WGS sequence"/>
</dbReference>
<comment type="caution">
    <text evidence="2">The sequence shown here is derived from an EMBL/GenBank/DDBJ whole genome shotgun (WGS) entry which is preliminary data.</text>
</comment>
<evidence type="ECO:0000313" key="2">
    <source>
        <dbReference type="EMBL" id="CAA2967350.1"/>
    </source>
</evidence>